<evidence type="ECO:0000313" key="3">
    <source>
        <dbReference type="Proteomes" id="UP000176299"/>
    </source>
</evidence>
<name>A0A1G1W3M2_9BACT</name>
<dbReference type="EMBL" id="MHCN01000008">
    <property type="protein sequence ID" value="OGY22180.1"/>
    <property type="molecule type" value="Genomic_DNA"/>
</dbReference>
<sequence>MEEAIMQVRAVIGTLTLLIGLAMLIPAILTFAGVPTDLSNEPSWRQLLILSGSMGVVVFAGVLISSVVFRLRCQA</sequence>
<reference evidence="2 3" key="1">
    <citation type="journal article" date="2016" name="Nat. Commun.">
        <title>Thousands of microbial genomes shed light on interconnected biogeochemical processes in an aquifer system.</title>
        <authorList>
            <person name="Anantharaman K."/>
            <person name="Brown C.T."/>
            <person name="Hug L.A."/>
            <person name="Sharon I."/>
            <person name="Castelle C.J."/>
            <person name="Probst A.J."/>
            <person name="Thomas B.C."/>
            <person name="Singh A."/>
            <person name="Wilkins M.J."/>
            <person name="Karaoz U."/>
            <person name="Brodie E.L."/>
            <person name="Williams K.H."/>
            <person name="Hubbard S.S."/>
            <person name="Banfield J.F."/>
        </authorList>
    </citation>
    <scope>NUCLEOTIDE SEQUENCE [LARGE SCALE GENOMIC DNA]</scope>
</reference>
<organism evidence="2 3">
    <name type="scientific">Candidatus Woykebacteria bacterium GWA1_44_8</name>
    <dbReference type="NCBI Taxonomy" id="1802591"/>
    <lineage>
        <taxon>Bacteria</taxon>
        <taxon>Candidatus Woykeibacteriota</taxon>
    </lineage>
</organism>
<keyword evidence="1" id="KW-0812">Transmembrane</keyword>
<comment type="caution">
    <text evidence="2">The sequence shown here is derived from an EMBL/GenBank/DDBJ whole genome shotgun (WGS) entry which is preliminary data.</text>
</comment>
<feature type="transmembrane region" description="Helical" evidence="1">
    <location>
        <begin position="46"/>
        <end position="69"/>
    </location>
</feature>
<feature type="transmembrane region" description="Helical" evidence="1">
    <location>
        <begin position="12"/>
        <end position="34"/>
    </location>
</feature>
<keyword evidence="1" id="KW-1133">Transmembrane helix</keyword>
<proteinExistence type="predicted"/>
<evidence type="ECO:0000256" key="1">
    <source>
        <dbReference type="SAM" id="Phobius"/>
    </source>
</evidence>
<accession>A0A1G1W3M2</accession>
<evidence type="ECO:0000313" key="2">
    <source>
        <dbReference type="EMBL" id="OGY22180.1"/>
    </source>
</evidence>
<protein>
    <submittedName>
        <fullName evidence="2">Uncharacterized protein</fullName>
    </submittedName>
</protein>
<gene>
    <name evidence="2" type="ORF">A2113_03560</name>
</gene>
<keyword evidence="1" id="KW-0472">Membrane</keyword>
<dbReference type="Proteomes" id="UP000176299">
    <property type="component" value="Unassembled WGS sequence"/>
</dbReference>
<dbReference type="AlphaFoldDB" id="A0A1G1W3M2"/>